<dbReference type="AlphaFoldDB" id="A0A0F9AYM9"/>
<dbReference type="EMBL" id="LAZR01040348">
    <property type="protein sequence ID" value="KKL14714.1"/>
    <property type="molecule type" value="Genomic_DNA"/>
</dbReference>
<proteinExistence type="predicted"/>
<protein>
    <recommendedName>
        <fullName evidence="2">Bacteriophage tail tape measure N-terminal domain-containing protein</fullName>
    </recommendedName>
</protein>
<gene>
    <name evidence="1" type="ORF">LCGC14_2512860</name>
</gene>
<accession>A0A0F9AYM9</accession>
<reference evidence="1" key="1">
    <citation type="journal article" date="2015" name="Nature">
        <title>Complex archaea that bridge the gap between prokaryotes and eukaryotes.</title>
        <authorList>
            <person name="Spang A."/>
            <person name="Saw J.H."/>
            <person name="Jorgensen S.L."/>
            <person name="Zaremba-Niedzwiedzka K."/>
            <person name="Martijn J."/>
            <person name="Lind A.E."/>
            <person name="van Eijk R."/>
            <person name="Schleper C."/>
            <person name="Guy L."/>
            <person name="Ettema T.J."/>
        </authorList>
    </citation>
    <scope>NUCLEOTIDE SEQUENCE</scope>
</reference>
<evidence type="ECO:0000313" key="1">
    <source>
        <dbReference type="EMBL" id="KKL14714.1"/>
    </source>
</evidence>
<feature type="non-terminal residue" evidence="1">
    <location>
        <position position="84"/>
    </location>
</feature>
<organism evidence="1">
    <name type="scientific">marine sediment metagenome</name>
    <dbReference type="NCBI Taxonomy" id="412755"/>
    <lineage>
        <taxon>unclassified sequences</taxon>
        <taxon>metagenomes</taxon>
        <taxon>ecological metagenomes</taxon>
    </lineage>
</organism>
<sequence length="84" mass="8464">MASIGLAAAAAGTVLLTRAALQQIDALAKQAQLLGTSTEALAAFQLVSAKTGVEQKTLEKSLINVTRVVAEAAEGTGLAVDTLK</sequence>
<comment type="caution">
    <text evidence="1">The sequence shown here is derived from an EMBL/GenBank/DDBJ whole genome shotgun (WGS) entry which is preliminary data.</text>
</comment>
<evidence type="ECO:0008006" key="2">
    <source>
        <dbReference type="Google" id="ProtNLM"/>
    </source>
</evidence>
<name>A0A0F9AYM9_9ZZZZ</name>